<reference evidence="1" key="1">
    <citation type="journal article" date="2014" name="Front. Microbiol.">
        <title>High frequency of phylogenetically diverse reductive dehalogenase-homologous genes in deep subseafloor sedimentary metagenomes.</title>
        <authorList>
            <person name="Kawai M."/>
            <person name="Futagami T."/>
            <person name="Toyoda A."/>
            <person name="Takaki Y."/>
            <person name="Nishi S."/>
            <person name="Hori S."/>
            <person name="Arai W."/>
            <person name="Tsubouchi T."/>
            <person name="Morono Y."/>
            <person name="Uchiyama I."/>
            <person name="Ito T."/>
            <person name="Fujiyama A."/>
            <person name="Inagaki F."/>
            <person name="Takami H."/>
        </authorList>
    </citation>
    <scope>NUCLEOTIDE SEQUENCE</scope>
    <source>
        <strain evidence="1">Expedition CK06-06</strain>
    </source>
</reference>
<proteinExistence type="predicted"/>
<gene>
    <name evidence="1" type="ORF">S06H3_51275</name>
</gene>
<comment type="caution">
    <text evidence="1">The sequence shown here is derived from an EMBL/GenBank/DDBJ whole genome shotgun (WGS) entry which is preliminary data.</text>
</comment>
<sequence length="97" mass="10834">MAHPLDIKCEYFSGSCVVSKKPCWIYSIIATEVTTAVKAVTLRNGRLVTSPIKLKGQSSAYDAFIAIFQVPIYFSNGLYLQFEVGLDSVTLQYKPEY</sequence>
<protein>
    <submittedName>
        <fullName evidence="1">Uncharacterized protein</fullName>
    </submittedName>
</protein>
<evidence type="ECO:0000313" key="1">
    <source>
        <dbReference type="EMBL" id="GAI35041.1"/>
    </source>
</evidence>
<dbReference type="EMBL" id="BARV01032528">
    <property type="protein sequence ID" value="GAI35041.1"/>
    <property type="molecule type" value="Genomic_DNA"/>
</dbReference>
<name>X1NXV7_9ZZZZ</name>
<dbReference type="AlphaFoldDB" id="X1NXV7"/>
<organism evidence="1">
    <name type="scientific">marine sediment metagenome</name>
    <dbReference type="NCBI Taxonomy" id="412755"/>
    <lineage>
        <taxon>unclassified sequences</taxon>
        <taxon>metagenomes</taxon>
        <taxon>ecological metagenomes</taxon>
    </lineage>
</organism>
<accession>X1NXV7</accession>